<feature type="compositionally biased region" description="Basic and acidic residues" evidence="2">
    <location>
        <begin position="605"/>
        <end position="619"/>
    </location>
</feature>
<dbReference type="GO" id="GO:0005829">
    <property type="term" value="C:cytosol"/>
    <property type="evidence" value="ECO:0007669"/>
    <property type="project" value="TreeGrafter"/>
</dbReference>
<dbReference type="SMART" id="SM01140">
    <property type="entry name" value="Drf_GBD"/>
    <property type="match status" value="1"/>
</dbReference>
<dbReference type="InterPro" id="IPR010472">
    <property type="entry name" value="FH3_dom"/>
</dbReference>
<dbReference type="GO" id="GO:0030866">
    <property type="term" value="P:cortical actin cytoskeleton organization"/>
    <property type="evidence" value="ECO:0007669"/>
    <property type="project" value="TreeGrafter"/>
</dbReference>
<name>A0A8J9VHS0_9NEOP</name>
<dbReference type="InterPro" id="IPR016024">
    <property type="entry name" value="ARM-type_fold"/>
</dbReference>
<keyword evidence="5" id="KW-1185">Reference proteome</keyword>
<proteinExistence type="predicted"/>
<evidence type="ECO:0000313" key="4">
    <source>
        <dbReference type="EMBL" id="CAH0719635.1"/>
    </source>
</evidence>
<dbReference type="InterPro" id="IPR014768">
    <property type="entry name" value="GBD/FH3_dom"/>
</dbReference>
<feature type="region of interest" description="Disordered" evidence="2">
    <location>
        <begin position="1"/>
        <end position="25"/>
    </location>
</feature>
<dbReference type="Pfam" id="PF06367">
    <property type="entry name" value="Drf_FH3"/>
    <property type="match status" value="1"/>
</dbReference>
<reference evidence="4" key="1">
    <citation type="submission" date="2021-12" db="EMBL/GenBank/DDBJ databases">
        <authorList>
            <person name="Martin H S."/>
        </authorList>
    </citation>
    <scope>NUCLEOTIDE SEQUENCE</scope>
</reference>
<feature type="coiled-coil region" evidence="1">
    <location>
        <begin position="301"/>
        <end position="345"/>
    </location>
</feature>
<feature type="non-terminal residue" evidence="4">
    <location>
        <position position="820"/>
    </location>
</feature>
<dbReference type="PANTHER" id="PTHR45857">
    <property type="entry name" value="FORMIN-LIKE PROTEIN"/>
    <property type="match status" value="1"/>
</dbReference>
<dbReference type="PROSITE" id="PS51232">
    <property type="entry name" value="GBD_FH3"/>
    <property type="match status" value="1"/>
</dbReference>
<feature type="compositionally biased region" description="Basic residues" evidence="2">
    <location>
        <begin position="377"/>
        <end position="392"/>
    </location>
</feature>
<feature type="region of interest" description="Disordered" evidence="2">
    <location>
        <begin position="369"/>
        <end position="418"/>
    </location>
</feature>
<dbReference type="Gene3D" id="1.25.10.10">
    <property type="entry name" value="Leucine-rich Repeat Variant"/>
    <property type="match status" value="1"/>
</dbReference>
<feature type="region of interest" description="Disordered" evidence="2">
    <location>
        <begin position="444"/>
        <end position="464"/>
    </location>
</feature>
<evidence type="ECO:0000313" key="5">
    <source>
        <dbReference type="Proteomes" id="UP000838878"/>
    </source>
</evidence>
<feature type="domain" description="GBD/FH3" evidence="3">
    <location>
        <begin position="22"/>
        <end position="397"/>
    </location>
</feature>
<keyword evidence="1" id="KW-0175">Coiled coil</keyword>
<evidence type="ECO:0000256" key="1">
    <source>
        <dbReference type="SAM" id="Coils"/>
    </source>
</evidence>
<feature type="region of interest" description="Disordered" evidence="2">
    <location>
        <begin position="39"/>
        <end position="65"/>
    </location>
</feature>
<gene>
    <name evidence="4" type="ORF">BINO364_LOCUS5946</name>
</gene>
<dbReference type="PANTHER" id="PTHR45857:SF9">
    <property type="entry name" value="MULTIPLE WING HAIRS, ISOFORM C"/>
    <property type="match status" value="1"/>
</dbReference>
<dbReference type="GO" id="GO:0008360">
    <property type="term" value="P:regulation of cell shape"/>
    <property type="evidence" value="ECO:0007669"/>
    <property type="project" value="TreeGrafter"/>
</dbReference>
<dbReference type="AlphaFoldDB" id="A0A8J9VHS0"/>
<feature type="region of interest" description="Disordered" evidence="2">
    <location>
        <begin position="686"/>
        <end position="711"/>
    </location>
</feature>
<feature type="compositionally biased region" description="Polar residues" evidence="2">
    <location>
        <begin position="696"/>
        <end position="711"/>
    </location>
</feature>
<dbReference type="InterPro" id="IPR010473">
    <property type="entry name" value="GTPase-bd"/>
</dbReference>
<dbReference type="EMBL" id="OV170234">
    <property type="protein sequence ID" value="CAH0719635.1"/>
    <property type="molecule type" value="Genomic_DNA"/>
</dbReference>
<protein>
    <recommendedName>
        <fullName evidence="3">GBD/FH3 domain-containing protein</fullName>
    </recommendedName>
</protein>
<evidence type="ECO:0000256" key="2">
    <source>
        <dbReference type="SAM" id="MobiDB-lite"/>
    </source>
</evidence>
<dbReference type="SMART" id="SM01139">
    <property type="entry name" value="Drf_FH3"/>
    <property type="match status" value="1"/>
</dbReference>
<dbReference type="GO" id="GO:0051015">
    <property type="term" value="F:actin filament binding"/>
    <property type="evidence" value="ECO:0007669"/>
    <property type="project" value="TreeGrafter"/>
</dbReference>
<dbReference type="InterPro" id="IPR011989">
    <property type="entry name" value="ARM-like"/>
</dbReference>
<dbReference type="OrthoDB" id="6427809at2759"/>
<evidence type="ECO:0000259" key="3">
    <source>
        <dbReference type="PROSITE" id="PS51232"/>
    </source>
</evidence>
<sequence>MANCGGWSEEPVSKDKQRPPIYNPEDYATSLKKWGKKTGNGNLYDLDPGQDPNKAKTLPTHGSKDFRNPCLNMGEEMSLRQFGTPSELLTKLRADLRLSFPSFVQEFACEPLDGVTLLLELLRNIQLSQTGEASRGPPAVRRRPLLDELACLQCLWSCCSRYSDCVRRLVAGSNGVYALTVCIMSSVNKTRVLALQLLTKACYPPASGHSMISEALSTLRLRFGEPVRFRFLVGMLQSAAGSGDLQAAGLAFINALLGSAPTPQRKLYIQAELEQAGFDIVTLKKAVAKLPNINEHVAREIENYERQLIDIDTLNEKANEALKEKDDLRSKLELLEKRVKILQEEKGILLSLEKCLQEKCCELQEEVSTLRSEHGNSNRKKSFACKKKNSAHRNRDESSPPEDEGISSSERSLSPEVEQRDSMVYEVFNIKNETYDLLRNKRTHKKLDSKKDHKKSSDEDDETTIDEVIQELRNIVNHAECENVRHDRSKCNSDINDHFEKEDSITSTRHSIHITNKDDENEEAEIVPTKILPHPPRKAKSLIHLMPVEGLIYKTDAFEEIYSSDEGSDSLLSASRCQNHINKDSSNNFDFNESFIDGVKRSKTKSREDYKKSSVKRSESFQTSEKGSRQREHIDNMFLAKSTEKSRVDEIVSLIESKKLTKSLDRIDEGLNSMVDIVMTSEPKKNWSYEKRQRSVSRTNSDTGMEEPLTSNIQTYDSKIYKYESKTSYKSREDSQNDHKYNSKLSTGSFEVPNFNTFIMKRGSAAGFYSGTLLRDAPASMTSLVMTGTHSYSDLKKNVTSVGSSNFGSHKVTDMPSGLY</sequence>
<dbReference type="SUPFAM" id="SSF48371">
    <property type="entry name" value="ARM repeat"/>
    <property type="match status" value="1"/>
</dbReference>
<accession>A0A8J9VHS0</accession>
<dbReference type="Proteomes" id="UP000838878">
    <property type="component" value="Chromosome 14"/>
</dbReference>
<dbReference type="InterPro" id="IPR043592">
    <property type="entry name" value="FMNL_animal"/>
</dbReference>
<organism evidence="4 5">
    <name type="scientific">Brenthis ino</name>
    <name type="common">lesser marbled fritillary</name>
    <dbReference type="NCBI Taxonomy" id="405034"/>
    <lineage>
        <taxon>Eukaryota</taxon>
        <taxon>Metazoa</taxon>
        <taxon>Ecdysozoa</taxon>
        <taxon>Arthropoda</taxon>
        <taxon>Hexapoda</taxon>
        <taxon>Insecta</taxon>
        <taxon>Pterygota</taxon>
        <taxon>Neoptera</taxon>
        <taxon>Endopterygota</taxon>
        <taxon>Lepidoptera</taxon>
        <taxon>Glossata</taxon>
        <taxon>Ditrysia</taxon>
        <taxon>Papilionoidea</taxon>
        <taxon>Nymphalidae</taxon>
        <taxon>Heliconiinae</taxon>
        <taxon>Argynnini</taxon>
        <taxon>Brenthis</taxon>
    </lineage>
</organism>
<feature type="region of interest" description="Disordered" evidence="2">
    <location>
        <begin position="602"/>
        <end position="634"/>
    </location>
</feature>
<dbReference type="GO" id="GO:0016477">
    <property type="term" value="P:cell migration"/>
    <property type="evidence" value="ECO:0007669"/>
    <property type="project" value="TreeGrafter"/>
</dbReference>
<dbReference type="GO" id="GO:0031267">
    <property type="term" value="F:small GTPase binding"/>
    <property type="evidence" value="ECO:0007669"/>
    <property type="project" value="InterPro"/>
</dbReference>